<dbReference type="OrthoDB" id="2912591at2"/>
<sequence>MDQLSLSIEELIFSFYSEGYFEQGMSLKEAYYPDVEDERLGFLFEIACRSLLAKGVLEFRNRQYRYKAEYRHFIQAMNDASHTVKASRFGELDEEVSTSFHTTQAGVYAHHTLYDQQVHQIHKLKGDQQAEEQVTIFLNIHMSDHRTPVINLQAEEFEMLLEQASEAKDEWFSFLNKAENQELVRAFVSDVQARKGKMDSLMKVAYDKNNTPDVESMIFVIPGEKHSWLVSGIQENEFRIETAHRDGLRSIF</sequence>
<name>A0A081LAD3_9BACI</name>
<keyword evidence="2" id="KW-1185">Reference proteome</keyword>
<dbReference type="EMBL" id="JOTP01000011">
    <property type="protein sequence ID" value="KEP26209.1"/>
    <property type="molecule type" value="Genomic_DNA"/>
</dbReference>
<evidence type="ECO:0000313" key="2">
    <source>
        <dbReference type="Proteomes" id="UP000028091"/>
    </source>
</evidence>
<reference evidence="1 2" key="1">
    <citation type="submission" date="2012-09" db="EMBL/GenBank/DDBJ databases">
        <title>Genome Sequence of Bacillus sp. DW5-4.</title>
        <authorList>
            <person name="Lai Q."/>
            <person name="Liu Y."/>
            <person name="Shao Z."/>
        </authorList>
    </citation>
    <scope>NUCLEOTIDE SEQUENCE [LARGE SCALE GENOMIC DNA]</scope>
    <source>
        <strain evidence="1 2">DW5-4</strain>
    </source>
</reference>
<comment type="caution">
    <text evidence="1">The sequence shown here is derived from an EMBL/GenBank/DDBJ whole genome shotgun (WGS) entry which is preliminary data.</text>
</comment>
<protein>
    <submittedName>
        <fullName evidence="1">Uncharacterized protein</fullName>
    </submittedName>
</protein>
<dbReference type="Proteomes" id="UP000028091">
    <property type="component" value="Unassembled WGS sequence"/>
</dbReference>
<proteinExistence type="predicted"/>
<dbReference type="AlphaFoldDB" id="A0A081LAD3"/>
<organism evidence="1 2">
    <name type="scientific">Bacillus zhangzhouensis</name>
    <dbReference type="NCBI Taxonomy" id="1178540"/>
    <lineage>
        <taxon>Bacteria</taxon>
        <taxon>Bacillati</taxon>
        <taxon>Bacillota</taxon>
        <taxon>Bacilli</taxon>
        <taxon>Bacillales</taxon>
        <taxon>Bacillaceae</taxon>
        <taxon>Bacillus</taxon>
    </lineage>
</organism>
<dbReference type="eggNOG" id="ENOG502ZST0">
    <property type="taxonomic scope" value="Bacteria"/>
</dbReference>
<evidence type="ECO:0000313" key="1">
    <source>
        <dbReference type="EMBL" id="KEP26209.1"/>
    </source>
</evidence>
<dbReference type="RefSeq" id="WP_034321787.1">
    <property type="nucleotide sequence ID" value="NZ_JOTP01000011.1"/>
</dbReference>
<gene>
    <name evidence="1" type="ORF">BA70_02810</name>
</gene>
<accession>A0A081LAD3</accession>